<name>A0A5S9IQB9_UABAM</name>
<dbReference type="KEGG" id="uam:UABAM_03096"/>
<evidence type="ECO:0000313" key="2">
    <source>
        <dbReference type="Proteomes" id="UP000326354"/>
    </source>
</evidence>
<dbReference type="Proteomes" id="UP000326354">
    <property type="component" value="Chromosome"/>
</dbReference>
<accession>A0A5S9IQB9</accession>
<dbReference type="Gene3D" id="3.40.50.1980">
    <property type="entry name" value="Nitrogenase molybdenum iron protein domain"/>
    <property type="match status" value="1"/>
</dbReference>
<evidence type="ECO:0000313" key="1">
    <source>
        <dbReference type="EMBL" id="BBM84735.1"/>
    </source>
</evidence>
<keyword evidence="2" id="KW-1185">Reference proteome</keyword>
<proteinExistence type="predicted"/>
<organism evidence="1 2">
    <name type="scientific">Uabimicrobium amorphum</name>
    <dbReference type="NCBI Taxonomy" id="2596890"/>
    <lineage>
        <taxon>Bacteria</taxon>
        <taxon>Pseudomonadati</taxon>
        <taxon>Planctomycetota</taxon>
        <taxon>Candidatus Uabimicrobiia</taxon>
        <taxon>Candidatus Uabimicrobiales</taxon>
        <taxon>Candidatus Uabimicrobiaceae</taxon>
        <taxon>Candidatus Uabimicrobium</taxon>
    </lineage>
</organism>
<reference evidence="1 2" key="1">
    <citation type="submission" date="2019-08" db="EMBL/GenBank/DDBJ databases">
        <title>Complete genome sequence of Candidatus Uab amorphum.</title>
        <authorList>
            <person name="Shiratori T."/>
            <person name="Suzuki S."/>
            <person name="Kakizawa Y."/>
            <person name="Ishida K."/>
        </authorList>
    </citation>
    <scope>NUCLEOTIDE SEQUENCE [LARGE SCALE GENOMIC DNA]</scope>
    <source>
        <strain evidence="1 2">SRT547</strain>
    </source>
</reference>
<protein>
    <submittedName>
        <fullName evidence="1">Iron ABC transporter</fullName>
    </submittedName>
</protein>
<dbReference type="RefSeq" id="WP_151968869.1">
    <property type="nucleotide sequence ID" value="NZ_AP019860.1"/>
</dbReference>
<dbReference type="EMBL" id="AP019860">
    <property type="protein sequence ID" value="BBM84735.1"/>
    <property type="molecule type" value="Genomic_DNA"/>
</dbReference>
<sequence>MKVISMVPSWTETLLCAGVNVVGRTRFCLHPKDKAANAKNVGGTKDISWEKVRDLQADFLLLDREENTKEMAENSPIENLVSHIREIEDIPPFLTTLGERLQNDLLLNYSDRWQKVAERKITSRSLANIPGIKEWITPLKDTCEQFVYLIWRDPWMCVSSNTFIGSVFHHLGLSGYHWSNEEKYPQIDVNDFDRNKTLLLCSTEPYPFHRKKDILKELGFSCAIIDGEPYSWFGYRSLLFLEENGS</sequence>
<dbReference type="NCBIfam" id="NF038402">
    <property type="entry name" value="TroA_like"/>
    <property type="match status" value="1"/>
</dbReference>
<dbReference type="AlphaFoldDB" id="A0A5S9IQB9"/>
<dbReference type="SUPFAM" id="SSF53807">
    <property type="entry name" value="Helical backbone' metal receptor"/>
    <property type="match status" value="1"/>
</dbReference>
<gene>
    <name evidence="1" type="ORF">UABAM_03096</name>
</gene>
<dbReference type="InterPro" id="IPR054828">
    <property type="entry name" value="Vit_B12_bind_prot"/>
</dbReference>
<dbReference type="OrthoDB" id="9787772at2"/>